<name>E9E9J0_METAQ</name>
<dbReference type="Pfam" id="PF01636">
    <property type="entry name" value="APH"/>
    <property type="match status" value="1"/>
</dbReference>
<dbReference type="eggNOG" id="ENOG502RVC0">
    <property type="taxonomic scope" value="Eukaryota"/>
</dbReference>
<dbReference type="PANTHER" id="PTHR21310:SF15">
    <property type="entry name" value="AMINOGLYCOSIDE PHOSPHOTRANSFERASE DOMAIN-CONTAINING PROTEIN"/>
    <property type="match status" value="1"/>
</dbReference>
<dbReference type="EMBL" id="GL698527">
    <property type="protein sequence ID" value="EFY87430.1"/>
    <property type="molecule type" value="Genomic_DNA"/>
</dbReference>
<dbReference type="GeneID" id="19250849"/>
<dbReference type="Proteomes" id="UP000002499">
    <property type="component" value="Unassembled WGS sequence"/>
</dbReference>
<protein>
    <recommendedName>
        <fullName evidence="1">Aminoglycoside phosphotransferase domain-containing protein</fullName>
    </recommendedName>
</protein>
<evidence type="ECO:0000313" key="2">
    <source>
        <dbReference type="EMBL" id="EFY87430.1"/>
    </source>
</evidence>
<evidence type="ECO:0000313" key="3">
    <source>
        <dbReference type="Proteomes" id="UP000002499"/>
    </source>
</evidence>
<keyword evidence="3" id="KW-1185">Reference proteome</keyword>
<proteinExistence type="predicted"/>
<dbReference type="SUPFAM" id="SSF56112">
    <property type="entry name" value="Protein kinase-like (PK-like)"/>
    <property type="match status" value="1"/>
</dbReference>
<dbReference type="AlphaFoldDB" id="E9E9J0"/>
<dbReference type="Gene3D" id="3.90.1200.10">
    <property type="match status" value="1"/>
</dbReference>
<feature type="domain" description="Aminoglycoside phosphotransferase" evidence="1">
    <location>
        <begin position="23"/>
        <end position="228"/>
    </location>
</feature>
<gene>
    <name evidence="2" type="ORF">MAC_06538</name>
</gene>
<dbReference type="InterPro" id="IPR011009">
    <property type="entry name" value="Kinase-like_dom_sf"/>
</dbReference>
<sequence>MAGIEGGRYDAIVPRVYAWKSIKLVAGGAPERGYGWIVMQYMEGEVLDRVFGDMEWHEKKRVIGEIACIFAAFQRAKLPRRVELHGGMTVRHGDIVSGQATMHKGEPSGYVGLWKARIDHALEEADESMLINGWKGSVRERIEKFKNDKLETLIHNGEVDTTLLGLVHNDFTMSNMLYNPHTKRITALLDFDWSSVTHPAHEFFTSFHDVHGRVDETSDKLRRAILSGDFSNRPDKDEDQEAWKLAKTWDEALKGHGGMRPCDVKGMGLLQGLWKFVYCICPFELGSKVILFRRSKKESEAAKVRVEGQISKMLSGWGV</sequence>
<dbReference type="InParanoid" id="E9E9J0"/>
<dbReference type="InterPro" id="IPR051678">
    <property type="entry name" value="AGP_Transferase"/>
</dbReference>
<dbReference type="OrthoDB" id="2831558at2759"/>
<dbReference type="InterPro" id="IPR002575">
    <property type="entry name" value="Aminoglycoside_PTrfase"/>
</dbReference>
<dbReference type="HOGENOM" id="CLU_046553_1_0_1"/>
<organism evidence="3">
    <name type="scientific">Metarhizium acridum (strain CQMa 102)</name>
    <dbReference type="NCBI Taxonomy" id="655827"/>
    <lineage>
        <taxon>Eukaryota</taxon>
        <taxon>Fungi</taxon>
        <taxon>Dikarya</taxon>
        <taxon>Ascomycota</taxon>
        <taxon>Pezizomycotina</taxon>
        <taxon>Sordariomycetes</taxon>
        <taxon>Hypocreomycetidae</taxon>
        <taxon>Hypocreales</taxon>
        <taxon>Clavicipitaceae</taxon>
        <taxon>Metarhizium</taxon>
    </lineage>
</organism>
<evidence type="ECO:0000259" key="1">
    <source>
        <dbReference type="Pfam" id="PF01636"/>
    </source>
</evidence>
<dbReference type="KEGG" id="maw:19250849"/>
<accession>E9E9J0</accession>
<dbReference type="PANTHER" id="PTHR21310">
    <property type="entry name" value="AMINOGLYCOSIDE PHOSPHOTRANSFERASE-RELATED-RELATED"/>
    <property type="match status" value="1"/>
</dbReference>
<reference evidence="2 3" key="1">
    <citation type="journal article" date="2011" name="PLoS Genet.">
        <title>Genome sequencing and comparative transcriptomics of the model entomopathogenic fungi Metarhizium anisopliae and M. acridum.</title>
        <authorList>
            <person name="Gao Q."/>
            <person name="Jin K."/>
            <person name="Ying S.H."/>
            <person name="Zhang Y."/>
            <person name="Xiao G."/>
            <person name="Shang Y."/>
            <person name="Duan Z."/>
            <person name="Hu X."/>
            <person name="Xie X.Q."/>
            <person name="Zhou G."/>
            <person name="Peng G."/>
            <person name="Luo Z."/>
            <person name="Huang W."/>
            <person name="Wang B."/>
            <person name="Fang W."/>
            <person name="Wang S."/>
            <person name="Zhong Y."/>
            <person name="Ma L.J."/>
            <person name="St Leger R.J."/>
            <person name="Zhao G.P."/>
            <person name="Pei Y."/>
            <person name="Feng M.G."/>
            <person name="Xia Y."/>
            <person name="Wang C."/>
        </authorList>
    </citation>
    <scope>NUCLEOTIDE SEQUENCE [LARGE SCALE GENOMIC DNA]</scope>
    <source>
        <strain evidence="2 3">CQMa 102</strain>
    </source>
</reference>